<dbReference type="EMBL" id="JAPJZH010000025">
    <property type="protein sequence ID" value="MDA4848554.1"/>
    <property type="molecule type" value="Genomic_DNA"/>
</dbReference>
<dbReference type="PROSITE" id="PS01124">
    <property type="entry name" value="HTH_ARAC_FAMILY_2"/>
    <property type="match status" value="1"/>
</dbReference>
<dbReference type="Pfam" id="PF14525">
    <property type="entry name" value="AraC_binding_2"/>
    <property type="match status" value="1"/>
</dbReference>
<dbReference type="InterPro" id="IPR035418">
    <property type="entry name" value="AraC-bd_2"/>
</dbReference>
<feature type="domain" description="HTH araC/xylS-type" evidence="4">
    <location>
        <begin position="232"/>
        <end position="330"/>
    </location>
</feature>
<evidence type="ECO:0000259" key="4">
    <source>
        <dbReference type="PROSITE" id="PS01124"/>
    </source>
</evidence>
<comment type="caution">
    <text evidence="5">The sequence shown here is derived from an EMBL/GenBank/DDBJ whole genome shotgun (WGS) entry which is preliminary data.</text>
</comment>
<dbReference type="Pfam" id="PF12833">
    <property type="entry name" value="HTH_18"/>
    <property type="match status" value="1"/>
</dbReference>
<protein>
    <submittedName>
        <fullName evidence="5">Helix-turn-helix transcriptional regulator</fullName>
    </submittedName>
</protein>
<dbReference type="InterPro" id="IPR009057">
    <property type="entry name" value="Homeodomain-like_sf"/>
</dbReference>
<dbReference type="PANTHER" id="PTHR46796">
    <property type="entry name" value="HTH-TYPE TRANSCRIPTIONAL ACTIVATOR RHAS-RELATED"/>
    <property type="match status" value="1"/>
</dbReference>
<dbReference type="PANTHER" id="PTHR46796:SF12">
    <property type="entry name" value="HTH-TYPE DNA-BINDING TRANSCRIPTIONAL ACTIVATOR EUTR"/>
    <property type="match status" value="1"/>
</dbReference>
<accession>A0ABT4VV22</accession>
<keyword evidence="1" id="KW-0805">Transcription regulation</keyword>
<organism evidence="5 6">
    <name type="scientific">Hoeflea poritis</name>
    <dbReference type="NCBI Taxonomy" id="2993659"/>
    <lineage>
        <taxon>Bacteria</taxon>
        <taxon>Pseudomonadati</taxon>
        <taxon>Pseudomonadota</taxon>
        <taxon>Alphaproteobacteria</taxon>
        <taxon>Hyphomicrobiales</taxon>
        <taxon>Rhizobiaceae</taxon>
        <taxon>Hoeflea</taxon>
    </lineage>
</organism>
<dbReference type="Gene3D" id="1.10.10.60">
    <property type="entry name" value="Homeodomain-like"/>
    <property type="match status" value="1"/>
</dbReference>
<keyword evidence="6" id="KW-1185">Reference proteome</keyword>
<evidence type="ECO:0000256" key="3">
    <source>
        <dbReference type="ARBA" id="ARBA00023163"/>
    </source>
</evidence>
<dbReference type="InterPro" id="IPR018060">
    <property type="entry name" value="HTH_AraC"/>
</dbReference>
<evidence type="ECO:0000256" key="1">
    <source>
        <dbReference type="ARBA" id="ARBA00023015"/>
    </source>
</evidence>
<evidence type="ECO:0000313" key="6">
    <source>
        <dbReference type="Proteomes" id="UP001148313"/>
    </source>
</evidence>
<evidence type="ECO:0000256" key="2">
    <source>
        <dbReference type="ARBA" id="ARBA00023125"/>
    </source>
</evidence>
<dbReference type="RefSeq" id="WP_271092424.1">
    <property type="nucleotide sequence ID" value="NZ_JAPJZH010000025.1"/>
</dbReference>
<sequence>MSLLANSVGRFENKHRHGPASTADEVGSWFSHGHDGGHQVVPLDSPKSGGSVVLSSASFPGIKTTIADWGFSTEGTTLVDQQLYCLALPLSGSCMVFDTHFGKIECHKKRGRIIRRNAGTKVVASAGNKMIYLAIPADRLEARARSLFNCELDDSLRFSPGIDLDTHRGGIILSLFSYLLTLHGNSEQAFEHEIVNASFFDYLTTCILSTLPHNYSFGPDASIEYAIPGVVRRAEDWLQAHAHEPVSMEILAREVGCSERALQNAFRNFRDKSPMTVLRDIRLDRAHSDLKLAQATVTDVALKWGFSNLGRFAAQYEAKFHEKPSQTVGRNSS</sequence>
<name>A0ABT4VV22_9HYPH</name>
<evidence type="ECO:0000313" key="5">
    <source>
        <dbReference type="EMBL" id="MDA4848554.1"/>
    </source>
</evidence>
<proteinExistence type="predicted"/>
<keyword evidence="3" id="KW-0804">Transcription</keyword>
<dbReference type="SUPFAM" id="SSF46689">
    <property type="entry name" value="Homeodomain-like"/>
    <property type="match status" value="2"/>
</dbReference>
<reference evidence="5" key="1">
    <citation type="submission" date="2022-11" db="EMBL/GenBank/DDBJ databases">
        <title>Hoeflea poritis sp. nov., isolated from scleractinian coral Porites lutea.</title>
        <authorList>
            <person name="Zhang G."/>
            <person name="Wei Q."/>
            <person name="Cai L."/>
        </authorList>
    </citation>
    <scope>NUCLEOTIDE SEQUENCE</scope>
    <source>
        <strain evidence="5">E7-10</strain>
    </source>
</reference>
<dbReference type="SMART" id="SM00342">
    <property type="entry name" value="HTH_ARAC"/>
    <property type="match status" value="1"/>
</dbReference>
<keyword evidence="2" id="KW-0238">DNA-binding</keyword>
<gene>
    <name evidence="5" type="ORF">OOZ53_24565</name>
</gene>
<dbReference type="Proteomes" id="UP001148313">
    <property type="component" value="Unassembled WGS sequence"/>
</dbReference>
<dbReference type="InterPro" id="IPR050204">
    <property type="entry name" value="AraC_XylS_family_regulators"/>
</dbReference>